<dbReference type="Pfam" id="PF10825">
    <property type="entry name" value="DUF2752"/>
    <property type="match status" value="1"/>
</dbReference>
<feature type="region of interest" description="Disordered" evidence="1">
    <location>
        <begin position="84"/>
        <end position="115"/>
    </location>
</feature>
<protein>
    <recommendedName>
        <fullName evidence="4">DUF2752 domain-containing protein</fullName>
    </recommendedName>
</protein>
<proteinExistence type="predicted"/>
<dbReference type="Proteomes" id="UP001165143">
    <property type="component" value="Unassembled WGS sequence"/>
</dbReference>
<gene>
    <name evidence="2" type="ORF">Kpho01_21550</name>
</gene>
<sequence length="237" mass="23716">MRLGHGPVRVPGSGWTSRCGTDDDGGAIPAAPDPGDGLPPAGDDSRGKNDSERTVRAGAAGRPRRGCRSVAPFPRRAVNAVGAPAPAPPAAAPPAAPSAAPPAAPASRRRRPAGTVPGGAARVVLRAAAVAGAAVAVAALQEVHDPGVLCPLRLLTGVPCPLCGSTTVFVEAGHGRWSAALLANPVTALAAVALVGGPLGPGRWWRQLSYAHRNLLVGAALAVGWVWELARLGPLRS</sequence>
<reference evidence="2" key="1">
    <citation type="submission" date="2023-02" db="EMBL/GenBank/DDBJ databases">
        <title>Kitasatospora phosalacinea NBRC 14362.</title>
        <authorList>
            <person name="Ichikawa N."/>
            <person name="Sato H."/>
            <person name="Tonouchi N."/>
        </authorList>
    </citation>
    <scope>NUCLEOTIDE SEQUENCE</scope>
    <source>
        <strain evidence="2">NBRC 14362</strain>
    </source>
</reference>
<feature type="region of interest" description="Disordered" evidence="1">
    <location>
        <begin position="1"/>
        <end position="71"/>
    </location>
</feature>
<feature type="compositionally biased region" description="Pro residues" evidence="1">
    <location>
        <begin position="85"/>
        <end position="104"/>
    </location>
</feature>
<evidence type="ECO:0000313" key="2">
    <source>
        <dbReference type="EMBL" id="GLW54144.1"/>
    </source>
</evidence>
<name>A0A9W6PDY1_9ACTN</name>
<evidence type="ECO:0008006" key="4">
    <source>
        <dbReference type="Google" id="ProtNLM"/>
    </source>
</evidence>
<comment type="caution">
    <text evidence="2">The sequence shown here is derived from an EMBL/GenBank/DDBJ whole genome shotgun (WGS) entry which is preliminary data.</text>
</comment>
<dbReference type="EMBL" id="BSRX01000010">
    <property type="protein sequence ID" value="GLW54144.1"/>
    <property type="molecule type" value="Genomic_DNA"/>
</dbReference>
<evidence type="ECO:0000256" key="1">
    <source>
        <dbReference type="SAM" id="MobiDB-lite"/>
    </source>
</evidence>
<evidence type="ECO:0000313" key="3">
    <source>
        <dbReference type="Proteomes" id="UP001165143"/>
    </source>
</evidence>
<dbReference type="InterPro" id="IPR021215">
    <property type="entry name" value="DUF2752"/>
</dbReference>
<accession>A0A9W6PDY1</accession>
<organism evidence="2 3">
    <name type="scientific">Kitasatospora phosalacinea</name>
    <dbReference type="NCBI Taxonomy" id="2065"/>
    <lineage>
        <taxon>Bacteria</taxon>
        <taxon>Bacillati</taxon>
        <taxon>Actinomycetota</taxon>
        <taxon>Actinomycetes</taxon>
        <taxon>Kitasatosporales</taxon>
        <taxon>Streptomycetaceae</taxon>
        <taxon>Kitasatospora</taxon>
    </lineage>
</organism>
<dbReference type="AlphaFoldDB" id="A0A9W6PDY1"/>
<feature type="compositionally biased region" description="Low complexity" evidence="1">
    <location>
        <begin position="26"/>
        <end position="42"/>
    </location>
</feature>
<feature type="compositionally biased region" description="Basic and acidic residues" evidence="1">
    <location>
        <begin position="43"/>
        <end position="55"/>
    </location>
</feature>